<name>A0A8T1QRF7_CARIL</name>
<evidence type="ECO:0000313" key="3">
    <source>
        <dbReference type="EMBL" id="KAG6657057.1"/>
    </source>
</evidence>
<dbReference type="Proteomes" id="UP000811609">
    <property type="component" value="Chromosome 4"/>
</dbReference>
<dbReference type="GO" id="GO:0060236">
    <property type="term" value="P:regulation of mitotic spindle organization"/>
    <property type="evidence" value="ECO:0007669"/>
    <property type="project" value="InterPro"/>
</dbReference>
<dbReference type="Pfam" id="PF12214">
    <property type="entry name" value="TPX2_importin"/>
    <property type="match status" value="1"/>
</dbReference>
<reference evidence="3" key="1">
    <citation type="submission" date="2020-12" db="EMBL/GenBank/DDBJ databases">
        <title>WGS assembly of Carya illinoinensis cv. Pawnee.</title>
        <authorList>
            <person name="Platts A."/>
            <person name="Shu S."/>
            <person name="Wright S."/>
            <person name="Barry K."/>
            <person name="Edger P."/>
            <person name="Pires J.C."/>
            <person name="Schmutz J."/>
        </authorList>
    </citation>
    <scope>NUCLEOTIDE SEQUENCE</scope>
    <source>
        <tissue evidence="3">Leaf</tissue>
    </source>
</reference>
<comment type="caution">
    <text evidence="3">The sequence shown here is derived from an EMBL/GenBank/DDBJ whole genome shotgun (WGS) entry which is preliminary data.</text>
</comment>
<dbReference type="AlphaFoldDB" id="A0A8T1QRF7"/>
<organism evidence="3 4">
    <name type="scientific">Carya illinoinensis</name>
    <name type="common">Pecan</name>
    <dbReference type="NCBI Taxonomy" id="32201"/>
    <lineage>
        <taxon>Eukaryota</taxon>
        <taxon>Viridiplantae</taxon>
        <taxon>Streptophyta</taxon>
        <taxon>Embryophyta</taxon>
        <taxon>Tracheophyta</taxon>
        <taxon>Spermatophyta</taxon>
        <taxon>Magnoliopsida</taxon>
        <taxon>eudicotyledons</taxon>
        <taxon>Gunneridae</taxon>
        <taxon>Pentapetalae</taxon>
        <taxon>rosids</taxon>
        <taxon>fabids</taxon>
        <taxon>Fagales</taxon>
        <taxon>Juglandaceae</taxon>
        <taxon>Carya</taxon>
    </lineage>
</organism>
<dbReference type="PANTHER" id="PTHR14326:SF15">
    <property type="entry name" value="OS06G0130200 PROTEIN"/>
    <property type="match status" value="1"/>
</dbReference>
<dbReference type="PANTHER" id="PTHR14326">
    <property type="entry name" value="TARGETING PROTEIN FOR XKLP2"/>
    <property type="match status" value="1"/>
</dbReference>
<sequence>MDEDMEEFVMEQLVSSAEIDLDYEFDASRFYDFTLPETDMEAREIERWFESAKSYPPSPFVLKLKWGNDLVVESTNTSAQFRNDENMDHARNVSDCCMGSEVSATDEVNRGLVFYQMAEAGPKAKTKSPVKSTLVRSSTLMKPTASHLAKQNTPREVHSTRFLRRFQKKLVHVDGKSSGTSWVIDSQATKRQKLEAGYLQKVAHLKHQPPLLHKLPKKVGTIETIDVNSVHTRPQVTIPREPNLATARRAQRHRSKTSTESDGHVKSNGHTFKARPLNRKILETPLPLYKRSIPRLRDFKVFHLKTSERAMQHKSNNAGNLYNSNSLSHSETTEGKSLNSTEALKQESCKTVNKFKAFPLSRKENLMSSKISSKKLPSQGNSTFQLVRCFQTSHQLNYLVSSPFLRTPSIMGNLSRKCICLLRAQKRIRLVLSIKHMREWVGRKLYQRGSYRSVPEIGPHYVNRPT</sequence>
<feature type="region of interest" description="Disordered" evidence="1">
    <location>
        <begin position="310"/>
        <end position="342"/>
    </location>
</feature>
<evidence type="ECO:0000313" key="4">
    <source>
        <dbReference type="Proteomes" id="UP000811609"/>
    </source>
</evidence>
<dbReference type="InterPro" id="IPR009675">
    <property type="entry name" value="TPX2_fam"/>
</dbReference>
<evidence type="ECO:0000259" key="2">
    <source>
        <dbReference type="Pfam" id="PF12214"/>
    </source>
</evidence>
<proteinExistence type="predicted"/>
<dbReference type="EMBL" id="CM031812">
    <property type="protein sequence ID" value="KAG6657055.1"/>
    <property type="molecule type" value="Genomic_DNA"/>
</dbReference>
<protein>
    <recommendedName>
        <fullName evidence="2">TPX2 central domain-containing protein</fullName>
    </recommendedName>
</protein>
<feature type="domain" description="TPX2 central" evidence="2">
    <location>
        <begin position="235"/>
        <end position="363"/>
    </location>
</feature>
<dbReference type="GO" id="GO:0005819">
    <property type="term" value="C:spindle"/>
    <property type="evidence" value="ECO:0007669"/>
    <property type="project" value="InterPro"/>
</dbReference>
<dbReference type="GO" id="GO:0005880">
    <property type="term" value="C:nuclear microtubule"/>
    <property type="evidence" value="ECO:0007669"/>
    <property type="project" value="TreeGrafter"/>
</dbReference>
<dbReference type="GO" id="GO:0008017">
    <property type="term" value="F:microtubule binding"/>
    <property type="evidence" value="ECO:0007669"/>
    <property type="project" value="TreeGrafter"/>
</dbReference>
<feature type="compositionally biased region" description="Polar residues" evidence="1">
    <location>
        <begin position="313"/>
        <end position="342"/>
    </location>
</feature>
<dbReference type="GO" id="GO:0030295">
    <property type="term" value="F:protein kinase activator activity"/>
    <property type="evidence" value="ECO:0007669"/>
    <property type="project" value="TreeGrafter"/>
</dbReference>
<dbReference type="EMBL" id="CM031812">
    <property type="protein sequence ID" value="KAG6657057.1"/>
    <property type="molecule type" value="Genomic_DNA"/>
</dbReference>
<keyword evidence="4" id="KW-1185">Reference proteome</keyword>
<dbReference type="GO" id="GO:0090307">
    <property type="term" value="P:mitotic spindle assembly"/>
    <property type="evidence" value="ECO:0007669"/>
    <property type="project" value="TreeGrafter"/>
</dbReference>
<gene>
    <name evidence="3" type="ORF">CIPAW_04G063800</name>
</gene>
<feature type="region of interest" description="Disordered" evidence="1">
    <location>
        <begin position="242"/>
        <end position="271"/>
    </location>
</feature>
<evidence type="ECO:0000256" key="1">
    <source>
        <dbReference type="SAM" id="MobiDB-lite"/>
    </source>
</evidence>
<dbReference type="InterPro" id="IPR027330">
    <property type="entry name" value="TPX2_central_dom"/>
</dbReference>
<accession>A0A8T1QRF7</accession>